<gene>
    <name evidence="3" type="ORF">H5410_015741</name>
</gene>
<feature type="domain" description="Response regulatory" evidence="2">
    <location>
        <begin position="20"/>
        <end position="112"/>
    </location>
</feature>
<comment type="caution">
    <text evidence="3">The sequence shown here is derived from an EMBL/GenBank/DDBJ whole genome shotgun (WGS) entry which is preliminary data.</text>
</comment>
<reference evidence="3 4" key="1">
    <citation type="submission" date="2020-09" db="EMBL/GenBank/DDBJ databases">
        <title>De no assembly of potato wild relative species, Solanum commersonii.</title>
        <authorList>
            <person name="Cho K."/>
        </authorList>
    </citation>
    <scope>NUCLEOTIDE SEQUENCE [LARGE SCALE GENOMIC DNA]</scope>
    <source>
        <strain evidence="3">LZ3.2</strain>
        <tissue evidence="3">Leaf</tissue>
    </source>
</reference>
<evidence type="ECO:0000259" key="2">
    <source>
        <dbReference type="PROSITE" id="PS50110"/>
    </source>
</evidence>
<dbReference type="PANTHER" id="PTHR43228:SF1">
    <property type="entry name" value="TWO-COMPONENT RESPONSE REGULATOR ARR22"/>
    <property type="match status" value="1"/>
</dbReference>
<dbReference type="Proteomes" id="UP000824120">
    <property type="component" value="Chromosome 3"/>
</dbReference>
<dbReference type="AlphaFoldDB" id="A0A9J5ZUC1"/>
<dbReference type="InterPro" id="IPR001789">
    <property type="entry name" value="Sig_transdc_resp-reg_receiver"/>
</dbReference>
<dbReference type="InterPro" id="IPR011006">
    <property type="entry name" value="CheY-like_superfamily"/>
</dbReference>
<organism evidence="3 4">
    <name type="scientific">Solanum commersonii</name>
    <name type="common">Commerson's wild potato</name>
    <name type="synonym">Commerson's nightshade</name>
    <dbReference type="NCBI Taxonomy" id="4109"/>
    <lineage>
        <taxon>Eukaryota</taxon>
        <taxon>Viridiplantae</taxon>
        <taxon>Streptophyta</taxon>
        <taxon>Embryophyta</taxon>
        <taxon>Tracheophyta</taxon>
        <taxon>Spermatophyta</taxon>
        <taxon>Magnoliopsida</taxon>
        <taxon>eudicotyledons</taxon>
        <taxon>Gunneridae</taxon>
        <taxon>Pentapetalae</taxon>
        <taxon>asterids</taxon>
        <taxon>lamiids</taxon>
        <taxon>Solanales</taxon>
        <taxon>Solanaceae</taxon>
        <taxon>Solanoideae</taxon>
        <taxon>Solaneae</taxon>
        <taxon>Solanum</taxon>
    </lineage>
</organism>
<name>A0A9J5ZUC1_SOLCO</name>
<evidence type="ECO:0000313" key="4">
    <source>
        <dbReference type="Proteomes" id="UP000824120"/>
    </source>
</evidence>
<evidence type="ECO:0000256" key="1">
    <source>
        <dbReference type="PROSITE-ProRule" id="PRU00169"/>
    </source>
</evidence>
<accession>A0A9J5ZUC1</accession>
<dbReference type="OrthoDB" id="21225at2759"/>
<dbReference type="EMBL" id="JACXVP010000003">
    <property type="protein sequence ID" value="KAG5615917.1"/>
    <property type="molecule type" value="Genomic_DNA"/>
</dbReference>
<dbReference type="GO" id="GO:0000160">
    <property type="term" value="P:phosphorelay signal transduction system"/>
    <property type="evidence" value="ECO:0007669"/>
    <property type="project" value="InterPro"/>
</dbReference>
<dbReference type="Gene3D" id="3.40.50.2300">
    <property type="match status" value="1"/>
</dbReference>
<keyword evidence="1" id="KW-0597">Phosphoprotein</keyword>
<proteinExistence type="predicted"/>
<dbReference type="PROSITE" id="PS50110">
    <property type="entry name" value="RESPONSE_REGULATORY"/>
    <property type="match status" value="1"/>
</dbReference>
<keyword evidence="4" id="KW-1185">Reference proteome</keyword>
<evidence type="ECO:0000313" key="3">
    <source>
        <dbReference type="EMBL" id="KAG5615917.1"/>
    </source>
</evidence>
<protein>
    <recommendedName>
        <fullName evidence="2">Response regulatory domain-containing protein</fullName>
    </recommendedName>
</protein>
<dbReference type="PANTHER" id="PTHR43228">
    <property type="entry name" value="TWO-COMPONENT RESPONSE REGULATOR"/>
    <property type="match status" value="1"/>
</dbReference>
<dbReference type="SUPFAM" id="SSF52172">
    <property type="entry name" value="CheY-like"/>
    <property type="match status" value="1"/>
</dbReference>
<feature type="modified residue" description="4-aspartylphosphate" evidence="1">
    <location>
        <position position="70"/>
    </location>
</feature>
<sequence length="112" mass="12862">MSSFQSSSSLNNTNIEKQFTPLIVDHDIVVRMVHKALLRKFGVETQEAKNGQEAVLVHHNGACFDLIMMDFDILIMGMTSREKEEEEKSFVDAGFDYYYQKLLTIDVVRDLV</sequence>
<dbReference type="InterPro" id="IPR052048">
    <property type="entry name" value="ST_Response_Regulator"/>
</dbReference>